<dbReference type="Gene3D" id="3.10.100.10">
    <property type="entry name" value="Mannose-Binding Protein A, subunit A"/>
    <property type="match status" value="1"/>
</dbReference>
<keyword evidence="1" id="KW-0732">Signal</keyword>
<dbReference type="PROSITE" id="PS50041">
    <property type="entry name" value="C_TYPE_LECTIN_2"/>
    <property type="match status" value="1"/>
</dbReference>
<proteinExistence type="predicted"/>
<keyword evidence="4" id="KW-1185">Reference proteome</keyword>
<dbReference type="PANTHER" id="PTHR22801">
    <property type="entry name" value="LITHOSTATHINE"/>
    <property type="match status" value="1"/>
</dbReference>
<dbReference type="SMART" id="SM00034">
    <property type="entry name" value="CLECT"/>
    <property type="match status" value="1"/>
</dbReference>
<evidence type="ECO:0000313" key="4">
    <source>
        <dbReference type="Proteomes" id="UP001642483"/>
    </source>
</evidence>
<dbReference type="InterPro" id="IPR050801">
    <property type="entry name" value="Ca-Dep_Lectins_ImmuneDev"/>
</dbReference>
<organism evidence="3 4">
    <name type="scientific">Clavelina lepadiformis</name>
    <name type="common">Light-bulb sea squirt</name>
    <name type="synonym">Ascidia lepadiformis</name>
    <dbReference type="NCBI Taxonomy" id="159417"/>
    <lineage>
        <taxon>Eukaryota</taxon>
        <taxon>Metazoa</taxon>
        <taxon>Chordata</taxon>
        <taxon>Tunicata</taxon>
        <taxon>Ascidiacea</taxon>
        <taxon>Aplousobranchia</taxon>
        <taxon>Clavelinidae</taxon>
        <taxon>Clavelina</taxon>
    </lineage>
</organism>
<dbReference type="Proteomes" id="UP001642483">
    <property type="component" value="Unassembled WGS sequence"/>
</dbReference>
<evidence type="ECO:0000256" key="1">
    <source>
        <dbReference type="SAM" id="SignalP"/>
    </source>
</evidence>
<gene>
    <name evidence="3" type="ORF">CVLEPA_LOCUS4196</name>
</gene>
<dbReference type="SUPFAM" id="SSF56436">
    <property type="entry name" value="C-type lectin-like"/>
    <property type="match status" value="1"/>
</dbReference>
<dbReference type="InterPro" id="IPR016186">
    <property type="entry name" value="C-type_lectin-like/link_sf"/>
</dbReference>
<feature type="signal peptide" evidence="1">
    <location>
        <begin position="1"/>
        <end position="19"/>
    </location>
</feature>
<sequence>MSYALLTVLLLGIFSNAHGCCDSVSQMQRELRASIDPDFYVPFNGYKYRLTQNSLNYDHARAACEEMGGDLAVFGMRDLTTRRFIHTALDKKDSWIGLNDINEEGQFKWLRGVRTGDEHWKEGEPNDSWDNEDCVQIVSDAMSNDMDCTKNYHGLCEIRI</sequence>
<dbReference type="EMBL" id="CAWYQH010000013">
    <property type="protein sequence ID" value="CAK8674504.1"/>
    <property type="molecule type" value="Genomic_DNA"/>
</dbReference>
<name>A0ABP0F476_CLALP</name>
<feature type="domain" description="C-type lectin" evidence="2">
    <location>
        <begin position="43"/>
        <end position="157"/>
    </location>
</feature>
<protein>
    <recommendedName>
        <fullName evidence="2">C-type lectin domain-containing protein</fullName>
    </recommendedName>
</protein>
<accession>A0ABP0F476</accession>
<dbReference type="Pfam" id="PF00059">
    <property type="entry name" value="Lectin_C"/>
    <property type="match status" value="1"/>
</dbReference>
<feature type="chain" id="PRO_5047204636" description="C-type lectin domain-containing protein" evidence="1">
    <location>
        <begin position="20"/>
        <end position="160"/>
    </location>
</feature>
<dbReference type="InterPro" id="IPR001304">
    <property type="entry name" value="C-type_lectin-like"/>
</dbReference>
<evidence type="ECO:0000259" key="2">
    <source>
        <dbReference type="PROSITE" id="PS50041"/>
    </source>
</evidence>
<reference evidence="3 4" key="1">
    <citation type="submission" date="2024-02" db="EMBL/GenBank/DDBJ databases">
        <authorList>
            <person name="Daric V."/>
            <person name="Darras S."/>
        </authorList>
    </citation>
    <scope>NUCLEOTIDE SEQUENCE [LARGE SCALE GENOMIC DNA]</scope>
</reference>
<comment type="caution">
    <text evidence="3">The sequence shown here is derived from an EMBL/GenBank/DDBJ whole genome shotgun (WGS) entry which is preliminary data.</text>
</comment>
<evidence type="ECO:0000313" key="3">
    <source>
        <dbReference type="EMBL" id="CAK8674504.1"/>
    </source>
</evidence>
<dbReference type="InterPro" id="IPR016187">
    <property type="entry name" value="CTDL_fold"/>
</dbReference>
<dbReference type="PANTHER" id="PTHR22801:SF63">
    <property type="entry name" value="C-TYPE LECTIN DOMAIN-CONTAINING PROTEIN"/>
    <property type="match status" value="1"/>
</dbReference>